<evidence type="ECO:0000256" key="1">
    <source>
        <dbReference type="SAM" id="Phobius"/>
    </source>
</evidence>
<accession>A0ABM8KHI4</accession>
<keyword evidence="1" id="KW-0812">Transmembrane</keyword>
<dbReference type="InterPro" id="IPR004891">
    <property type="entry name" value="Mercury-R_MerC"/>
</dbReference>
<dbReference type="NCBIfam" id="NF041374">
    <property type="entry name" value="GDCCVxC"/>
    <property type="match status" value="1"/>
</dbReference>
<keyword evidence="1" id="KW-0472">Membrane</keyword>
<evidence type="ECO:0008006" key="4">
    <source>
        <dbReference type="Google" id="ProtNLM"/>
    </source>
</evidence>
<keyword evidence="1" id="KW-1133">Transmembrane helix</keyword>
<dbReference type="Pfam" id="PF03203">
    <property type="entry name" value="MerC"/>
    <property type="match status" value="1"/>
</dbReference>
<organism evidence="2 3">
    <name type="scientific">Flavobacterium collinsii</name>
    <dbReference type="NCBI Taxonomy" id="1114861"/>
    <lineage>
        <taxon>Bacteria</taxon>
        <taxon>Pseudomonadati</taxon>
        <taxon>Bacteroidota</taxon>
        <taxon>Flavobacteriia</taxon>
        <taxon>Flavobacteriales</taxon>
        <taxon>Flavobacteriaceae</taxon>
        <taxon>Flavobacterium</taxon>
    </lineage>
</organism>
<comment type="caution">
    <text evidence="2">The sequence shown here is derived from an EMBL/GenBank/DDBJ whole genome shotgun (WGS) entry which is preliminary data.</text>
</comment>
<feature type="transmembrane region" description="Helical" evidence="1">
    <location>
        <begin position="59"/>
        <end position="78"/>
    </location>
</feature>
<gene>
    <name evidence="2" type="ORF">FLACOL7796_01839</name>
</gene>
<dbReference type="InterPro" id="IPR047677">
    <property type="entry name" value="GDCCVxC"/>
</dbReference>
<proteinExistence type="predicted"/>
<dbReference type="EMBL" id="CADCST010000077">
    <property type="protein sequence ID" value="CAA9197768.1"/>
    <property type="molecule type" value="Genomic_DNA"/>
</dbReference>
<evidence type="ECO:0000313" key="2">
    <source>
        <dbReference type="EMBL" id="CAA9197768.1"/>
    </source>
</evidence>
<feature type="transmembrane region" description="Helical" evidence="1">
    <location>
        <begin position="84"/>
        <end position="102"/>
    </location>
</feature>
<feature type="transmembrane region" description="Helical" evidence="1">
    <location>
        <begin position="34"/>
        <end position="52"/>
    </location>
</feature>
<evidence type="ECO:0000313" key="3">
    <source>
        <dbReference type="Proteomes" id="UP000474567"/>
    </source>
</evidence>
<keyword evidence="3" id="KW-1185">Reference proteome</keyword>
<sequence length="186" mass="20976">MGFSLQHYSPCCFPLFAFGASALGLGSFELFGGWTMWIFLLMVLISITGLIISYRKHRFIYPVLIAVPNALIILYSYFYSNNLYFIYIGMFGVLIATGLNYYRNKLHGSCDTCITYNGKEIELKSTITCPNCGHKKTEMMPTDACAFFYVCENCKIKLRPLEGDCCVYCSYSTVKCPPIQAGDECC</sequence>
<name>A0ABM8KHI4_9FLAO</name>
<reference evidence="2 3" key="1">
    <citation type="submission" date="2020-02" db="EMBL/GenBank/DDBJ databases">
        <authorList>
            <person name="Criscuolo A."/>
        </authorList>
    </citation>
    <scope>NUCLEOTIDE SEQUENCE [LARGE SCALE GENOMIC DNA]</scope>
    <source>
        <strain evidence="2">CECT7796</strain>
    </source>
</reference>
<protein>
    <recommendedName>
        <fullName evidence="4">DZANK-type domain-containing protein</fullName>
    </recommendedName>
</protein>
<dbReference type="Proteomes" id="UP000474567">
    <property type="component" value="Unassembled WGS sequence"/>
</dbReference>